<evidence type="ECO:0000259" key="7">
    <source>
        <dbReference type="Pfam" id="PF08263"/>
    </source>
</evidence>
<dbReference type="InterPro" id="IPR032675">
    <property type="entry name" value="LRR_dom_sf"/>
</dbReference>
<dbReference type="OrthoDB" id="1394818at2759"/>
<dbReference type="InterPro" id="IPR003591">
    <property type="entry name" value="Leu-rich_rpt_typical-subtyp"/>
</dbReference>
<evidence type="ECO:0000256" key="3">
    <source>
        <dbReference type="ARBA" id="ARBA00022729"/>
    </source>
</evidence>
<evidence type="ECO:0000256" key="5">
    <source>
        <dbReference type="ARBA" id="ARBA00022989"/>
    </source>
</evidence>
<comment type="caution">
    <text evidence="9">The sequence shown here is derived from an EMBL/GenBank/DDBJ whole genome shotgun (WGS) entry which is preliminary data.</text>
</comment>
<evidence type="ECO:0000256" key="4">
    <source>
        <dbReference type="ARBA" id="ARBA00022737"/>
    </source>
</evidence>
<dbReference type="FunFam" id="3.80.10.10:FF:000539">
    <property type="entry name" value="LRR receptor-like serine/threonine-protein kinase EFR"/>
    <property type="match status" value="1"/>
</dbReference>
<organism evidence="9 10">
    <name type="scientific">Tetracentron sinense</name>
    <name type="common">Spur-leaf</name>
    <dbReference type="NCBI Taxonomy" id="13715"/>
    <lineage>
        <taxon>Eukaryota</taxon>
        <taxon>Viridiplantae</taxon>
        <taxon>Streptophyta</taxon>
        <taxon>Embryophyta</taxon>
        <taxon>Tracheophyta</taxon>
        <taxon>Spermatophyta</taxon>
        <taxon>Magnoliopsida</taxon>
        <taxon>Trochodendrales</taxon>
        <taxon>Trochodendraceae</taxon>
        <taxon>Tetracentron</taxon>
    </lineage>
</organism>
<keyword evidence="5" id="KW-1133">Transmembrane helix</keyword>
<keyword evidence="3" id="KW-0732">Signal</keyword>
<name>A0A834ZW23_TETSI</name>
<dbReference type="SMART" id="SM00369">
    <property type="entry name" value="LRR_TYP"/>
    <property type="match status" value="7"/>
</dbReference>
<evidence type="ECO:0000256" key="2">
    <source>
        <dbReference type="ARBA" id="ARBA00022692"/>
    </source>
</evidence>
<feature type="domain" description="Disease resistance R13L4/SHOC-2-like LRR" evidence="8">
    <location>
        <begin position="244"/>
        <end position="355"/>
    </location>
</feature>
<dbReference type="Gene3D" id="1.25.40.10">
    <property type="entry name" value="Tetratricopeptide repeat domain"/>
    <property type="match status" value="1"/>
</dbReference>
<dbReference type="SUPFAM" id="SSF52058">
    <property type="entry name" value="L domain-like"/>
    <property type="match status" value="1"/>
</dbReference>
<dbReference type="InterPro" id="IPR053038">
    <property type="entry name" value="RLP_Defense"/>
</dbReference>
<dbReference type="Proteomes" id="UP000655225">
    <property type="component" value="Unassembled WGS sequence"/>
</dbReference>
<dbReference type="InterPro" id="IPR011990">
    <property type="entry name" value="TPR-like_helical_dom_sf"/>
</dbReference>
<dbReference type="Pfam" id="PF00560">
    <property type="entry name" value="LRR_1"/>
    <property type="match status" value="3"/>
</dbReference>
<proteinExistence type="predicted"/>
<dbReference type="OMA" id="PCRKTMK"/>
<evidence type="ECO:0000313" key="9">
    <source>
        <dbReference type="EMBL" id="KAF8412585.1"/>
    </source>
</evidence>
<evidence type="ECO:0008006" key="11">
    <source>
        <dbReference type="Google" id="ProtNLM"/>
    </source>
</evidence>
<dbReference type="Pfam" id="PF08263">
    <property type="entry name" value="LRRNT_2"/>
    <property type="match status" value="1"/>
</dbReference>
<dbReference type="Pfam" id="PF13855">
    <property type="entry name" value="LRR_8"/>
    <property type="match status" value="2"/>
</dbReference>
<dbReference type="EMBL" id="JABCRI010000001">
    <property type="protein sequence ID" value="KAF8412585.1"/>
    <property type="molecule type" value="Genomic_DNA"/>
</dbReference>
<keyword evidence="4" id="KW-0677">Repeat</keyword>
<dbReference type="SMART" id="SM00365">
    <property type="entry name" value="LRR_SD22"/>
    <property type="match status" value="4"/>
</dbReference>
<dbReference type="PANTHER" id="PTHR48064:SF7">
    <property type="entry name" value="LEUCINE-RICH REPEAT-CONTAINING N-TERMINAL PLANT-TYPE DOMAIN-CONTAINING PROTEIN"/>
    <property type="match status" value="1"/>
</dbReference>
<reference evidence="9 10" key="1">
    <citation type="submission" date="2020-04" db="EMBL/GenBank/DDBJ databases">
        <title>Plant Genome Project.</title>
        <authorList>
            <person name="Zhang R.-G."/>
        </authorList>
    </citation>
    <scope>NUCLEOTIDE SEQUENCE [LARGE SCALE GENOMIC DNA]</scope>
    <source>
        <strain evidence="9">YNK0</strain>
        <tissue evidence="9">Leaf</tissue>
    </source>
</reference>
<accession>A0A834ZW23</accession>
<dbReference type="InterPro" id="IPR055414">
    <property type="entry name" value="LRR_R13L4/SHOC2-like"/>
</dbReference>
<dbReference type="Pfam" id="PF23598">
    <property type="entry name" value="LRR_14"/>
    <property type="match status" value="1"/>
</dbReference>
<dbReference type="InterPro" id="IPR013210">
    <property type="entry name" value="LRR_N_plant-typ"/>
</dbReference>
<keyword evidence="6" id="KW-0472">Membrane</keyword>
<dbReference type="FunFam" id="3.80.10.10:FF:000716">
    <property type="entry name" value="LRR receptor-like serine/threonine-protein kinase GSO1"/>
    <property type="match status" value="1"/>
</dbReference>
<keyword evidence="2" id="KW-0812">Transmembrane</keyword>
<dbReference type="InterPro" id="IPR001611">
    <property type="entry name" value="Leu-rich_rpt"/>
</dbReference>
<keyword evidence="1" id="KW-0433">Leucine-rich repeat</keyword>
<evidence type="ECO:0000259" key="8">
    <source>
        <dbReference type="Pfam" id="PF23598"/>
    </source>
</evidence>
<dbReference type="AlphaFoldDB" id="A0A834ZW23"/>
<feature type="domain" description="Leucine-rich repeat-containing N-terminal plant-type" evidence="7">
    <location>
        <begin position="177"/>
        <end position="217"/>
    </location>
</feature>
<evidence type="ECO:0000256" key="6">
    <source>
        <dbReference type="ARBA" id="ARBA00023136"/>
    </source>
</evidence>
<protein>
    <recommendedName>
        <fullName evidence="11">Leucine-rich repeat-containing N-terminal plant-type domain-containing protein</fullName>
    </recommendedName>
</protein>
<evidence type="ECO:0000313" key="10">
    <source>
        <dbReference type="Proteomes" id="UP000655225"/>
    </source>
</evidence>
<dbReference type="Gene3D" id="3.80.10.10">
    <property type="entry name" value="Ribonuclease Inhibitor"/>
    <property type="match status" value="3"/>
</dbReference>
<gene>
    <name evidence="9" type="ORF">HHK36_000554</name>
</gene>
<evidence type="ECO:0000256" key="1">
    <source>
        <dbReference type="ARBA" id="ARBA00022614"/>
    </source>
</evidence>
<dbReference type="PANTHER" id="PTHR48064">
    <property type="entry name" value="OS01G0750400 PROTEIN"/>
    <property type="match status" value="1"/>
</dbReference>
<keyword evidence="10" id="KW-1185">Reference proteome</keyword>
<sequence length="734" mass="80999">MLLLETAIGGYAQIGHFGEALKYEVETPYNSRLHYPCKVWNLQCVFQGRFLHRLTLKTLMGSDIRVQNALLTMYSRCGDIKSTRSVFSSSPNHNLCSWNCMISVFTQNKDALVDMYYKCGRLDIAFRIFQNSPDENAKYDYFPCISLVSELVLLSSEELYHYKNLVQTSAQTVACSETDRAALLSFKARILKDTTDILSSWTGKDCCGGDWEGIECNPTTGRVIGLQLQRPPERDNGLYMKGTLSPSLASLQFLEVLIISGMKQISGTIPESFSKLIHLTQLVFEDNTLQGSIPSSLGQLPLLKTLSLSGNNLKGQIPPSLGSLRNLLQLTLAKNSLTSQIPPTLKNLHSLQYFDLSYNLLSGLIPDYIGQFQNLTFLDFSNNQLSGHIPTSLCNLPNLLDISLSHNQLTGIIPDQIGSLKAISSLSLSSNNLTGQIPESISRLKKLWYLNLSRNGLSDPLPGALAVGIPSLLSIDLSYNKLHLSTVPDWIRKRGLADVHFAGCNLGGTLPSFTNPASLNSIDLSDNFLTGGISNFFTNMSNLQKIKLGNNLLWFDISEIALPDGISSLDLHSNQLYGPFARLLQNHKSKFLEIVDISRNQITGGIPEFSESSRLKYLNLASNKITGQIPSSISNLIELERLDISRNQITGTIPTSLGQLLRLQWLDLSINALTGKIPDSLLALGSIRHVNFRANRLCGQIPQGRPFNIFPVAAYAHNQCLCGKPMPPCKGKEA</sequence>